<evidence type="ECO:0000259" key="3">
    <source>
        <dbReference type="SMART" id="SM00495"/>
    </source>
</evidence>
<keyword evidence="1" id="KW-0378">Hydrolase</keyword>
<protein>
    <recommendedName>
        <fullName evidence="3">Chitin-binding type-3 domain-containing protein</fullName>
    </recommendedName>
</protein>
<dbReference type="Proteomes" id="UP000241954">
    <property type="component" value="Unassembled WGS sequence"/>
</dbReference>
<proteinExistence type="predicted"/>
<sequence>MKKSALLVMCVLSTLSLSTVSSVALANDRPTILPSGQSGLQTWNNESVYNKGDSVRYVGRLWVAKWWTQGDRPQRNNKSGPWKLVRLNGNDNNYDDNDYNDNDYTKPNNFKVTRYREGFKYSAGDRVRMPNGNVYRCRNWPATPWCELAGYAPGKTQHWRDAWSRVK</sequence>
<dbReference type="RefSeq" id="WP_045036178.1">
    <property type="nucleotide sequence ID" value="NZ_CAMQYU010000109.1"/>
</dbReference>
<evidence type="ECO:0000256" key="2">
    <source>
        <dbReference type="SAM" id="SignalP"/>
    </source>
</evidence>
<dbReference type="SUPFAM" id="SSF51055">
    <property type="entry name" value="Carbohydrate binding domain"/>
    <property type="match status" value="1"/>
</dbReference>
<feature type="signal peptide" evidence="2">
    <location>
        <begin position="1"/>
        <end position="26"/>
    </location>
</feature>
<dbReference type="Proteomes" id="UP000241190">
    <property type="component" value="Unassembled WGS sequence"/>
</dbReference>
<keyword evidence="2" id="KW-0732">Signal</keyword>
<comment type="caution">
    <text evidence="4">The sequence shown here is derived from an EMBL/GenBank/DDBJ whole genome shotgun (WGS) entry which is preliminary data.</text>
</comment>
<dbReference type="GO" id="GO:0004553">
    <property type="term" value="F:hydrolase activity, hydrolyzing O-glycosyl compounds"/>
    <property type="evidence" value="ECO:0007669"/>
    <property type="project" value="InterPro"/>
</dbReference>
<dbReference type="CDD" id="cd12215">
    <property type="entry name" value="ChiC_BD"/>
    <property type="match status" value="1"/>
</dbReference>
<dbReference type="PANTHER" id="PTHR34823:SF1">
    <property type="entry name" value="CHITIN-BINDING TYPE-4 DOMAIN-CONTAINING PROTEIN"/>
    <property type="match status" value="1"/>
</dbReference>
<dbReference type="EMBL" id="PYLW01000032">
    <property type="protein sequence ID" value="PSV89816.1"/>
    <property type="molecule type" value="Genomic_DNA"/>
</dbReference>
<feature type="domain" description="Chitin-binding type-3" evidence="3">
    <location>
        <begin position="112"/>
        <end position="162"/>
    </location>
</feature>
<dbReference type="Gene3D" id="2.10.10.20">
    <property type="entry name" value="Carbohydrate-binding module superfamily 5/12"/>
    <property type="match status" value="1"/>
</dbReference>
<evidence type="ECO:0000313" key="6">
    <source>
        <dbReference type="Proteomes" id="UP000241190"/>
    </source>
</evidence>
<name>A0A0D8Q1P3_9GAMM</name>
<feature type="domain" description="Chitin-binding type-3" evidence="3">
    <location>
        <begin position="40"/>
        <end position="85"/>
    </location>
</feature>
<dbReference type="GO" id="GO:0005576">
    <property type="term" value="C:extracellular region"/>
    <property type="evidence" value="ECO:0007669"/>
    <property type="project" value="InterPro"/>
</dbReference>
<dbReference type="SMART" id="SM00495">
    <property type="entry name" value="ChtBD3"/>
    <property type="match status" value="2"/>
</dbReference>
<keyword evidence="6" id="KW-1185">Reference proteome</keyword>
<dbReference type="GO" id="GO:0005975">
    <property type="term" value="P:carbohydrate metabolic process"/>
    <property type="evidence" value="ECO:0007669"/>
    <property type="project" value="InterPro"/>
</dbReference>
<dbReference type="InterPro" id="IPR036573">
    <property type="entry name" value="CBM_sf_5/12"/>
</dbReference>
<accession>A0A0D8Q1P3</accession>
<dbReference type="STRING" id="56192.UB38_10915"/>
<dbReference type="Pfam" id="PF02839">
    <property type="entry name" value="CBM_5_12"/>
    <property type="match status" value="1"/>
</dbReference>
<dbReference type="InterPro" id="IPR051024">
    <property type="entry name" value="GlcNAc_Chitin_IntDeg"/>
</dbReference>
<evidence type="ECO:0000313" key="5">
    <source>
        <dbReference type="EMBL" id="PSW99600.1"/>
    </source>
</evidence>
<dbReference type="EMBL" id="PYOP01000002">
    <property type="protein sequence ID" value="PSW99600.1"/>
    <property type="molecule type" value="Genomic_DNA"/>
</dbReference>
<dbReference type="AlphaFoldDB" id="A0A0D8Q1P3"/>
<evidence type="ECO:0000313" key="7">
    <source>
        <dbReference type="Proteomes" id="UP000241954"/>
    </source>
</evidence>
<dbReference type="InterPro" id="IPR003610">
    <property type="entry name" value="CBM5/12"/>
</dbReference>
<evidence type="ECO:0000256" key="1">
    <source>
        <dbReference type="ARBA" id="ARBA00022801"/>
    </source>
</evidence>
<dbReference type="PANTHER" id="PTHR34823">
    <property type="entry name" value="GLCNAC-BINDING PROTEIN A"/>
    <property type="match status" value="1"/>
</dbReference>
<evidence type="ECO:0000313" key="4">
    <source>
        <dbReference type="EMBL" id="PSV89816.1"/>
    </source>
</evidence>
<gene>
    <name evidence="4" type="ORF">C9I88_18620</name>
    <name evidence="5" type="ORF">C9J52_02105</name>
</gene>
<feature type="chain" id="PRO_5030006072" description="Chitin-binding type-3 domain-containing protein" evidence="2">
    <location>
        <begin position="27"/>
        <end position="167"/>
    </location>
</feature>
<reference evidence="4 7" key="1">
    <citation type="submission" date="2018-01" db="EMBL/GenBank/DDBJ databases">
        <title>Whole genome sequencing of Histamine producing bacteria.</title>
        <authorList>
            <person name="Butler K."/>
        </authorList>
    </citation>
    <scope>NUCLEOTIDE SEQUENCE [LARGE SCALE GENOMIC DNA]</scope>
    <source>
        <strain evidence="5 6">ATCC 51761</strain>
        <strain evidence="4 7">NCIMB 13481</strain>
    </source>
</reference>
<dbReference type="GO" id="GO:0030246">
    <property type="term" value="F:carbohydrate binding"/>
    <property type="evidence" value="ECO:0007669"/>
    <property type="project" value="InterPro"/>
</dbReference>
<dbReference type="OrthoDB" id="9813836at2"/>
<dbReference type="GeneID" id="93547391"/>
<organism evidence="4 7">
    <name type="scientific">Photobacterium iliopiscarium</name>
    <dbReference type="NCBI Taxonomy" id="56192"/>
    <lineage>
        <taxon>Bacteria</taxon>
        <taxon>Pseudomonadati</taxon>
        <taxon>Pseudomonadota</taxon>
        <taxon>Gammaproteobacteria</taxon>
        <taxon>Vibrionales</taxon>
        <taxon>Vibrionaceae</taxon>
        <taxon>Photobacterium</taxon>
    </lineage>
</organism>